<proteinExistence type="predicted"/>
<feature type="domain" description="PucR C-terminal helix-turn-helix" evidence="1">
    <location>
        <begin position="63"/>
        <end position="119"/>
    </location>
</feature>
<sequence>MPSAFRQATRALDTALTLGFKGLFEIGDLGVHPALVTDDEVGDVLLQRYLEPVLALPGGEAIVKTVERYLVNDRSVDITARELAIHPNTVRQRLGRFENTTQRSLRDTEAVVELWWALQRRHLTTP</sequence>
<name>A0A419HXW4_9PSEU</name>
<keyword evidence="3" id="KW-1185">Reference proteome</keyword>
<dbReference type="AlphaFoldDB" id="A0A419HXW4"/>
<evidence type="ECO:0000259" key="1">
    <source>
        <dbReference type="Pfam" id="PF13556"/>
    </source>
</evidence>
<dbReference type="InterPro" id="IPR025736">
    <property type="entry name" value="PucR_C-HTH_dom"/>
</dbReference>
<dbReference type="InterPro" id="IPR051448">
    <property type="entry name" value="CdaR-like_regulators"/>
</dbReference>
<protein>
    <submittedName>
        <fullName evidence="2">PucR family transcriptional regulator</fullName>
    </submittedName>
</protein>
<accession>A0A419HXW4</accession>
<comment type="caution">
    <text evidence="2">The sequence shown here is derived from an EMBL/GenBank/DDBJ whole genome shotgun (WGS) entry which is preliminary data.</text>
</comment>
<reference evidence="2 3" key="1">
    <citation type="submission" date="2018-09" db="EMBL/GenBank/DDBJ databases">
        <title>YIM PH 21725 draft genome.</title>
        <authorList>
            <person name="Miao C."/>
        </authorList>
    </citation>
    <scope>NUCLEOTIDE SEQUENCE [LARGE SCALE GENOMIC DNA]</scope>
    <source>
        <strain evidence="3">YIM PH21725</strain>
    </source>
</reference>
<dbReference type="EMBL" id="QZFV01000105">
    <property type="protein sequence ID" value="RJQ81924.1"/>
    <property type="molecule type" value="Genomic_DNA"/>
</dbReference>
<gene>
    <name evidence="2" type="ORF">D5S19_22580</name>
</gene>
<evidence type="ECO:0000313" key="2">
    <source>
        <dbReference type="EMBL" id="RJQ81924.1"/>
    </source>
</evidence>
<organism evidence="2 3">
    <name type="scientific">Amycolatopsis panacis</name>
    <dbReference type="NCBI Taxonomy" id="2340917"/>
    <lineage>
        <taxon>Bacteria</taxon>
        <taxon>Bacillati</taxon>
        <taxon>Actinomycetota</taxon>
        <taxon>Actinomycetes</taxon>
        <taxon>Pseudonocardiales</taxon>
        <taxon>Pseudonocardiaceae</taxon>
        <taxon>Amycolatopsis</taxon>
    </lineage>
</organism>
<evidence type="ECO:0000313" key="3">
    <source>
        <dbReference type="Proteomes" id="UP000285112"/>
    </source>
</evidence>
<dbReference type="OrthoDB" id="3655573at2"/>
<dbReference type="PANTHER" id="PTHR33744">
    <property type="entry name" value="CARBOHYDRATE DIACID REGULATOR"/>
    <property type="match status" value="1"/>
</dbReference>
<dbReference type="Pfam" id="PF13556">
    <property type="entry name" value="HTH_30"/>
    <property type="match status" value="1"/>
</dbReference>
<dbReference type="Proteomes" id="UP000285112">
    <property type="component" value="Unassembled WGS sequence"/>
</dbReference>
<dbReference type="Gene3D" id="1.10.10.2840">
    <property type="entry name" value="PucR C-terminal helix-turn-helix domain"/>
    <property type="match status" value="1"/>
</dbReference>
<dbReference type="InterPro" id="IPR042070">
    <property type="entry name" value="PucR_C-HTH_sf"/>
</dbReference>